<reference evidence="2 3" key="1">
    <citation type="submission" date="2023-02" db="EMBL/GenBank/DDBJ databases">
        <title>LHISI_Scaffold_Assembly.</title>
        <authorList>
            <person name="Stuart O.P."/>
            <person name="Cleave R."/>
            <person name="Magrath M.J.L."/>
            <person name="Mikheyev A.S."/>
        </authorList>
    </citation>
    <scope>NUCLEOTIDE SEQUENCE [LARGE SCALE GENOMIC DNA]</scope>
    <source>
        <strain evidence="2">Daus_M_001</strain>
        <tissue evidence="2">Leg muscle</tissue>
    </source>
</reference>
<evidence type="ECO:0000259" key="1">
    <source>
        <dbReference type="Pfam" id="PF25027"/>
    </source>
</evidence>
<keyword evidence="3" id="KW-1185">Reference proteome</keyword>
<evidence type="ECO:0000313" key="2">
    <source>
        <dbReference type="EMBL" id="KAJ8893901.1"/>
    </source>
</evidence>
<dbReference type="EMBL" id="JARBHB010000002">
    <property type="protein sequence ID" value="KAJ8893901.1"/>
    <property type="molecule type" value="Genomic_DNA"/>
</dbReference>
<protein>
    <recommendedName>
        <fullName evidence="1">Reversion-inducing cysteine-rich protein with Kazal EGF-like 1 domain-containing protein</fullName>
    </recommendedName>
</protein>
<feature type="domain" description="Reversion-inducing cysteine-rich protein with Kazal EGF-like 1" evidence="1">
    <location>
        <begin position="7"/>
        <end position="57"/>
    </location>
</feature>
<dbReference type="Pfam" id="PF25027">
    <property type="entry name" value="EGF1_RECK"/>
    <property type="match status" value="1"/>
</dbReference>
<organism evidence="2 3">
    <name type="scientific">Dryococelus australis</name>
    <dbReference type="NCBI Taxonomy" id="614101"/>
    <lineage>
        <taxon>Eukaryota</taxon>
        <taxon>Metazoa</taxon>
        <taxon>Ecdysozoa</taxon>
        <taxon>Arthropoda</taxon>
        <taxon>Hexapoda</taxon>
        <taxon>Insecta</taxon>
        <taxon>Pterygota</taxon>
        <taxon>Neoptera</taxon>
        <taxon>Polyneoptera</taxon>
        <taxon>Phasmatodea</taxon>
        <taxon>Verophasmatodea</taxon>
        <taxon>Anareolatae</taxon>
        <taxon>Phasmatidae</taxon>
        <taxon>Eurycanthinae</taxon>
        <taxon>Dryococelus</taxon>
    </lineage>
</organism>
<name>A0ABQ9IC59_9NEOP</name>
<dbReference type="InterPro" id="IPR056976">
    <property type="entry name" value="EGF1_RECK"/>
</dbReference>
<accession>A0ABQ9IC59</accession>
<dbReference type="InterPro" id="IPR039016">
    <property type="entry name" value="RECK"/>
</dbReference>
<dbReference type="Proteomes" id="UP001159363">
    <property type="component" value="Chromosome 2"/>
</dbReference>
<comment type="caution">
    <text evidence="2">The sequence shown here is derived from an EMBL/GenBank/DDBJ whole genome shotgun (WGS) entry which is preliminary data.</text>
</comment>
<gene>
    <name evidence="2" type="ORF">PR048_006502</name>
</gene>
<evidence type="ECO:0000313" key="3">
    <source>
        <dbReference type="Proteomes" id="UP001159363"/>
    </source>
</evidence>
<dbReference type="PANTHER" id="PTHR13487:SF3">
    <property type="entry name" value="REVERSION-INDUCING CYSTEINE-RICH PROTEIN WITH KAZAL MOTIFS"/>
    <property type="match status" value="1"/>
</dbReference>
<proteinExistence type="predicted"/>
<dbReference type="PANTHER" id="PTHR13487">
    <property type="entry name" value="SERINE PROTEASE INHIBITOR"/>
    <property type="match status" value="1"/>
</dbReference>
<sequence>MEILFVGCKMGEVSQYMVPAGTFVHIPLSRSGLLRSCYTICQCSANGIIEHCEPVPCFQMDSCLYGVDKISKDECTQILPCFSEGKPYLF</sequence>